<feature type="transmembrane region" description="Helical" evidence="1">
    <location>
        <begin position="45"/>
        <end position="63"/>
    </location>
</feature>
<dbReference type="EMBL" id="SJPG01000001">
    <property type="protein sequence ID" value="TWT61377.1"/>
    <property type="molecule type" value="Genomic_DNA"/>
</dbReference>
<feature type="transmembrane region" description="Helical" evidence="1">
    <location>
        <begin position="171"/>
        <end position="187"/>
    </location>
</feature>
<feature type="transmembrane region" description="Helical" evidence="1">
    <location>
        <begin position="122"/>
        <end position="142"/>
    </location>
</feature>
<dbReference type="AlphaFoldDB" id="A0A5C5XEA3"/>
<evidence type="ECO:0000313" key="2">
    <source>
        <dbReference type="EMBL" id="TWT61377.1"/>
    </source>
</evidence>
<evidence type="ECO:0000256" key="1">
    <source>
        <dbReference type="SAM" id="Phobius"/>
    </source>
</evidence>
<keyword evidence="3" id="KW-1185">Reference proteome</keyword>
<reference evidence="2 3" key="1">
    <citation type="submission" date="2019-02" db="EMBL/GenBank/DDBJ databases">
        <title>Deep-cultivation of Planctomycetes and their phenomic and genomic characterization uncovers novel biology.</title>
        <authorList>
            <person name="Wiegand S."/>
            <person name="Jogler M."/>
            <person name="Boedeker C."/>
            <person name="Pinto D."/>
            <person name="Vollmers J."/>
            <person name="Rivas-Marin E."/>
            <person name="Kohn T."/>
            <person name="Peeters S.H."/>
            <person name="Heuer A."/>
            <person name="Rast P."/>
            <person name="Oberbeckmann S."/>
            <person name="Bunk B."/>
            <person name="Jeske O."/>
            <person name="Meyerdierks A."/>
            <person name="Storesund J.E."/>
            <person name="Kallscheuer N."/>
            <person name="Luecker S."/>
            <person name="Lage O.M."/>
            <person name="Pohl T."/>
            <person name="Merkel B.J."/>
            <person name="Hornburger P."/>
            <person name="Mueller R.-W."/>
            <person name="Bruemmer F."/>
            <person name="Labrenz M."/>
            <person name="Spormann A.M."/>
            <person name="Op Den Camp H."/>
            <person name="Overmann J."/>
            <person name="Amann R."/>
            <person name="Jetten M.S.M."/>
            <person name="Mascher T."/>
            <person name="Medema M.H."/>
            <person name="Devos D.P."/>
            <person name="Kaster A.-K."/>
            <person name="Ovreas L."/>
            <person name="Rohde M."/>
            <person name="Galperin M.Y."/>
            <person name="Jogler C."/>
        </authorList>
    </citation>
    <scope>NUCLEOTIDE SEQUENCE [LARGE SCALE GENOMIC DNA]</scope>
    <source>
        <strain evidence="2 3">Pan54</strain>
    </source>
</reference>
<dbReference type="OrthoDB" id="290908at2"/>
<organism evidence="2 3">
    <name type="scientific">Rubinisphaera italica</name>
    <dbReference type="NCBI Taxonomy" id="2527969"/>
    <lineage>
        <taxon>Bacteria</taxon>
        <taxon>Pseudomonadati</taxon>
        <taxon>Planctomycetota</taxon>
        <taxon>Planctomycetia</taxon>
        <taxon>Planctomycetales</taxon>
        <taxon>Planctomycetaceae</taxon>
        <taxon>Rubinisphaera</taxon>
    </lineage>
</organism>
<feature type="transmembrane region" description="Helical" evidence="1">
    <location>
        <begin position="245"/>
        <end position="265"/>
    </location>
</feature>
<accession>A0A5C5XEA3</accession>
<comment type="caution">
    <text evidence="2">The sequence shown here is derived from an EMBL/GenBank/DDBJ whole genome shotgun (WGS) entry which is preliminary data.</text>
</comment>
<gene>
    <name evidence="2" type="ORF">Pan54_21130</name>
</gene>
<keyword evidence="1" id="KW-0472">Membrane</keyword>
<name>A0A5C5XEA3_9PLAN</name>
<keyword evidence="1" id="KW-0812">Transmembrane</keyword>
<protein>
    <submittedName>
        <fullName evidence="2">Uncharacterized protein</fullName>
    </submittedName>
</protein>
<feature type="transmembrane region" description="Helical" evidence="1">
    <location>
        <begin position="277"/>
        <end position="296"/>
    </location>
</feature>
<keyword evidence="1" id="KW-1133">Transmembrane helix</keyword>
<dbReference type="Proteomes" id="UP000316095">
    <property type="component" value="Unassembled WGS sequence"/>
</dbReference>
<feature type="transmembrane region" description="Helical" evidence="1">
    <location>
        <begin position="350"/>
        <end position="373"/>
    </location>
</feature>
<dbReference type="RefSeq" id="WP_146503379.1">
    <property type="nucleotide sequence ID" value="NZ_SJPG01000001.1"/>
</dbReference>
<proteinExistence type="predicted"/>
<feature type="transmembrane region" description="Helical" evidence="1">
    <location>
        <begin position="96"/>
        <end position="116"/>
    </location>
</feature>
<sequence length="410" mass="47216">MMRWWRVVLPSTQYVVLFLLALLSLEAFAIYDQFMNNWRNPVVEIHYARDVLLVICAFGYGIYRASAFNPFLRNEYRDWLMTTPWRYGKPLPLGPLRLIPQDVLIVLFLMLLGFYRPPELQFILRIPFAFLFAYTLSSIFSFVIARHWFIMYVLAFGLTVTPLLLFLPFGYAEMVIILLYAVVWLGYRKILIDLPVQAETFTTNFNYSFIMDAETEARYTNKLGTPFDQLRPDLPPWQLPRWHGVMFSLLIGSIYYSGLSVFSLASGQPGVMDDLAFRNYPMMCMMIFVAFGMYLIDMTRNHLPPLSLMGRVRSGRLLIPSYDRVYSPALGILTVVSLTSEQWWNRGPSFAVTSTVCLVVCAMCLLVFTPNLVEWQFTSSCRIGMGALGRQSAFQAQQQKKNDQQLASSG</sequence>
<evidence type="ECO:0000313" key="3">
    <source>
        <dbReference type="Proteomes" id="UP000316095"/>
    </source>
</evidence>